<organism evidence="3 4">
    <name type="scientific">Candidatus Liberibacter africanus PTSAPSY</name>
    <dbReference type="NCBI Taxonomy" id="1277257"/>
    <lineage>
        <taxon>Bacteria</taxon>
        <taxon>Pseudomonadati</taxon>
        <taxon>Pseudomonadota</taxon>
        <taxon>Alphaproteobacteria</taxon>
        <taxon>Hyphomicrobiales</taxon>
        <taxon>Rhizobiaceae</taxon>
        <taxon>Liberibacter</taxon>
    </lineage>
</organism>
<evidence type="ECO:0000256" key="1">
    <source>
        <dbReference type="SAM" id="Phobius"/>
    </source>
</evidence>
<reference evidence="3 4" key="1">
    <citation type="journal article" date="2015" name="Genome Announc.">
        <title>Complete Genome Sequence of 'Candidatus Liberibacter africanus,' a Bacterium Associated with Citrus Huanglongbing.</title>
        <authorList>
            <person name="Lin H."/>
            <person name="Pietersen G."/>
            <person name="Han C."/>
            <person name="Read D.A."/>
            <person name="Lou B."/>
            <person name="Gupta G."/>
            <person name="Civerolo E.L."/>
        </authorList>
    </citation>
    <scope>NUCLEOTIDE SEQUENCE [LARGE SCALE GENOMIC DNA]</scope>
    <source>
        <strain evidence="3 4">PTSAPSY</strain>
    </source>
</reference>
<gene>
    <name evidence="3" type="ORF">G293_05000</name>
</gene>
<dbReference type="Pfam" id="PF18160">
    <property type="entry name" value="SLATT_5"/>
    <property type="match status" value="1"/>
</dbReference>
<keyword evidence="1" id="KW-0472">Membrane</keyword>
<evidence type="ECO:0000313" key="3">
    <source>
        <dbReference type="EMBL" id="AKK20615.1"/>
    </source>
</evidence>
<dbReference type="EMBL" id="CP004021">
    <property type="protein sequence ID" value="AKK20615.1"/>
    <property type="molecule type" value="Genomic_DNA"/>
</dbReference>
<sequence>MIEYKTYIANKIWLTSKVRMVAESKRRTMNTILWILGFYYSIASLSVHLFRVFHGSYSSEVGAFFSMIGLFAPYISLGLGLIKSSDEYRKCYLNLQKLLDNPSPSISKKYSDILDDSPNHNSYDYIDFVVKHAWIEMKTLTDGTSKNVEATTMMIVTWGFRRFFLWFFIVLFFSPPLVYWWFCFFY</sequence>
<keyword evidence="1" id="KW-0812">Transmembrane</keyword>
<dbReference type="NCBIfam" id="NF033631">
    <property type="entry name" value="SLATT_5"/>
    <property type="match status" value="1"/>
</dbReference>
<keyword evidence="4" id="KW-1185">Reference proteome</keyword>
<dbReference type="InterPro" id="IPR041115">
    <property type="entry name" value="SLATT_5"/>
</dbReference>
<dbReference type="KEGG" id="lau:G293_05000"/>
<feature type="domain" description="SMODS and SLOG-associating 2TM effector" evidence="2">
    <location>
        <begin position="4"/>
        <end position="172"/>
    </location>
</feature>
<feature type="transmembrane region" description="Helical" evidence="1">
    <location>
        <begin position="163"/>
        <end position="182"/>
    </location>
</feature>
<name>A0A0G3I5S3_LIBAF</name>
<keyword evidence="1" id="KW-1133">Transmembrane helix</keyword>
<dbReference type="PATRIC" id="fig|1277257.4.peg.1086"/>
<evidence type="ECO:0000259" key="2">
    <source>
        <dbReference type="Pfam" id="PF18160"/>
    </source>
</evidence>
<dbReference type="Proteomes" id="UP000035503">
    <property type="component" value="Chromosome"/>
</dbReference>
<dbReference type="RefSeq" id="WP_047264563.1">
    <property type="nucleotide sequence ID" value="NZ_CP004021.1"/>
</dbReference>
<accession>A0A0G3I5S3</accession>
<evidence type="ECO:0000313" key="4">
    <source>
        <dbReference type="Proteomes" id="UP000035503"/>
    </source>
</evidence>
<proteinExistence type="predicted"/>
<dbReference type="OrthoDB" id="7874386at2"/>
<feature type="transmembrane region" description="Helical" evidence="1">
    <location>
        <begin position="62"/>
        <end position="82"/>
    </location>
</feature>
<dbReference type="AlphaFoldDB" id="A0A0G3I5S3"/>
<protein>
    <recommendedName>
        <fullName evidence="2">SMODS and SLOG-associating 2TM effector domain-containing protein</fullName>
    </recommendedName>
</protein>
<feature type="transmembrane region" description="Helical" evidence="1">
    <location>
        <begin position="32"/>
        <end position="50"/>
    </location>
</feature>